<dbReference type="EMBL" id="SMKV01000003">
    <property type="protein sequence ID" value="TDC95907.1"/>
    <property type="molecule type" value="Genomic_DNA"/>
</dbReference>
<dbReference type="Pfam" id="PF14030">
    <property type="entry name" value="DUF4245"/>
    <property type="match status" value="1"/>
</dbReference>
<dbReference type="OrthoDB" id="4772660at2"/>
<sequence length="197" mass="20978">MGAVAEPRNQQPAPPRPPRTMSAMLFAILPLVLVSFGVAGLFTQCSFTPTGPTVDNGSVPTVNVQAELHDAAAGVDFPVVDPKLPGSWRANSSNSTTLPSHTEVVRVGWLTGDAQYLRLAQSNAAEEELVAGETRRAPQALGAVEAGGRQWVRYQGVRDEQAWVTERDGVRLLITGNAREAEFRTLAEAALTAPPVP</sequence>
<dbReference type="InterPro" id="IPR025339">
    <property type="entry name" value="DUF4245"/>
</dbReference>
<evidence type="ECO:0000256" key="1">
    <source>
        <dbReference type="SAM" id="Phobius"/>
    </source>
</evidence>
<evidence type="ECO:0000313" key="2">
    <source>
        <dbReference type="EMBL" id="TDC95907.1"/>
    </source>
</evidence>
<keyword evidence="1" id="KW-1133">Transmembrane helix</keyword>
<feature type="transmembrane region" description="Helical" evidence="1">
    <location>
        <begin position="21"/>
        <end position="42"/>
    </location>
</feature>
<evidence type="ECO:0000313" key="3">
    <source>
        <dbReference type="Proteomes" id="UP000294744"/>
    </source>
</evidence>
<keyword evidence="3" id="KW-1185">Reference proteome</keyword>
<dbReference type="RefSeq" id="WP_132619579.1">
    <property type="nucleotide sequence ID" value="NZ_SMKV01000003.1"/>
</dbReference>
<keyword evidence="1" id="KW-0472">Membrane</keyword>
<proteinExistence type="predicted"/>
<name>A0A4R4UTY0_9PSEU</name>
<gene>
    <name evidence="2" type="ORF">E1161_03830</name>
</gene>
<accession>A0A4R4UTY0</accession>
<organism evidence="2 3">
    <name type="scientific">Saccharopolyspora aridisoli</name>
    <dbReference type="NCBI Taxonomy" id="2530385"/>
    <lineage>
        <taxon>Bacteria</taxon>
        <taxon>Bacillati</taxon>
        <taxon>Actinomycetota</taxon>
        <taxon>Actinomycetes</taxon>
        <taxon>Pseudonocardiales</taxon>
        <taxon>Pseudonocardiaceae</taxon>
        <taxon>Saccharopolyspora</taxon>
    </lineage>
</organism>
<comment type="caution">
    <text evidence="2">The sequence shown here is derived from an EMBL/GenBank/DDBJ whole genome shotgun (WGS) entry which is preliminary data.</text>
</comment>
<keyword evidence="1" id="KW-0812">Transmembrane</keyword>
<dbReference type="Proteomes" id="UP000294744">
    <property type="component" value="Unassembled WGS sequence"/>
</dbReference>
<dbReference type="AlphaFoldDB" id="A0A4R4UTY0"/>
<protein>
    <submittedName>
        <fullName evidence="2">DUF4245 domain-containing protein</fullName>
    </submittedName>
</protein>
<reference evidence="2 3" key="1">
    <citation type="submission" date="2019-03" db="EMBL/GenBank/DDBJ databases">
        <title>Draft genome sequences of novel Actinobacteria.</title>
        <authorList>
            <person name="Sahin N."/>
            <person name="Ay H."/>
            <person name="Saygin H."/>
        </authorList>
    </citation>
    <scope>NUCLEOTIDE SEQUENCE [LARGE SCALE GENOMIC DNA]</scope>
    <source>
        <strain evidence="2 3">16K404</strain>
    </source>
</reference>